<evidence type="ECO:0000313" key="3">
    <source>
        <dbReference type="Proteomes" id="UP001432180"/>
    </source>
</evidence>
<dbReference type="PANTHER" id="PTHR37809:SF1">
    <property type="entry name" value="RIBOSOMAL PROTEIN S12 METHYLTHIOTRANSFERASE ACCESSORY FACTOR YCAO"/>
    <property type="match status" value="1"/>
</dbReference>
<dbReference type="PROSITE" id="PS51664">
    <property type="entry name" value="YCAO"/>
    <property type="match status" value="1"/>
</dbReference>
<reference evidence="2 3" key="1">
    <citation type="journal article" date="2023" name="Microorganisms">
        <title>Thiorhodovibrio frisius and Trv. litoralis spp. nov., Two Novel Members from a Clade of Fastidious Purple Sulfur Bacteria That Exhibit Unique Red-Shifted Light-Harvesting Capabilities.</title>
        <authorList>
            <person name="Methner A."/>
            <person name="Kuzyk S.B."/>
            <person name="Petersen J."/>
            <person name="Bauer S."/>
            <person name="Brinkmann H."/>
            <person name="Sichau K."/>
            <person name="Wanner G."/>
            <person name="Wolf J."/>
            <person name="Neumann-Schaal M."/>
            <person name="Henke P."/>
            <person name="Tank M."/>
            <person name="Sproer C."/>
            <person name="Bunk B."/>
            <person name="Overmann J."/>
        </authorList>
    </citation>
    <scope>NUCLEOTIDE SEQUENCE [LARGE SCALE GENOMIC DNA]</scope>
    <source>
        <strain evidence="2 3">DSM 6702</strain>
    </source>
</reference>
<evidence type="ECO:0000313" key="2">
    <source>
        <dbReference type="EMBL" id="WPL16505.1"/>
    </source>
</evidence>
<dbReference type="Pfam" id="PF02624">
    <property type="entry name" value="YcaO"/>
    <property type="match status" value="1"/>
</dbReference>
<dbReference type="Proteomes" id="UP001432180">
    <property type="component" value="Chromosome"/>
</dbReference>
<dbReference type="InterPro" id="IPR003776">
    <property type="entry name" value="YcaO-like_dom"/>
</dbReference>
<sequence length="393" mass="41910">MIALALGYADGTHRLVPPEVTLARVAPHLKRIGVTRVAEITGLDRLGIPTFCAVRPYGRLIQVTNGKGLSDIAARVSAIMEAVEHAHVEQRPPCACFASMAELTAQGVPFLPVQALPIYVPGRHLSDHRRLAWIDSRFLLADASVGERILLPACAVYLTEPMLAPLSTNGMASGNHLVEASLHALFEVIERDAIMRLARGGLRLPDNESRLVDLSRPLPAPVAALRDLLAAAGVELALIRVASPPPTTTMWAVILDPAAPHACSRINMGHGAHLSPTVAATRAITEAAQSRLTFIHAAREDLDAQSYRLTPAHERLVAFFTQRQGDLPWDDLADHATDDLGLDLALVCRGLAAAGYDRVLRVDLTRPELGIPVVKMIVPGLAGSGIPPAGIGG</sequence>
<dbReference type="RefSeq" id="WP_328987049.1">
    <property type="nucleotide sequence ID" value="NZ_CP121472.1"/>
</dbReference>
<keyword evidence="3" id="KW-1185">Reference proteome</keyword>
<name>A0ABZ0S670_9GAMM</name>
<dbReference type="PANTHER" id="PTHR37809">
    <property type="entry name" value="RIBOSOMAL PROTEIN S12 METHYLTHIOTRANSFERASE ACCESSORY FACTOR YCAO"/>
    <property type="match status" value="1"/>
</dbReference>
<evidence type="ECO:0000259" key="1">
    <source>
        <dbReference type="PROSITE" id="PS51664"/>
    </source>
</evidence>
<proteinExistence type="predicted"/>
<dbReference type="NCBIfam" id="TIGR00702">
    <property type="entry name" value="YcaO-type kinase domain"/>
    <property type="match status" value="1"/>
</dbReference>
<accession>A0ABZ0S670</accession>
<protein>
    <submittedName>
        <fullName evidence="2">Methanogenesis marker protein 1</fullName>
    </submittedName>
</protein>
<feature type="domain" description="YcaO" evidence="1">
    <location>
        <begin position="66"/>
        <end position="393"/>
    </location>
</feature>
<gene>
    <name evidence="2" type="ORF">Thiowin_01461</name>
</gene>
<dbReference type="Gene3D" id="3.30.1330.230">
    <property type="match status" value="2"/>
</dbReference>
<organism evidence="2 3">
    <name type="scientific">Thiorhodovibrio winogradskyi</name>
    <dbReference type="NCBI Taxonomy" id="77007"/>
    <lineage>
        <taxon>Bacteria</taxon>
        <taxon>Pseudomonadati</taxon>
        <taxon>Pseudomonadota</taxon>
        <taxon>Gammaproteobacteria</taxon>
        <taxon>Chromatiales</taxon>
        <taxon>Chromatiaceae</taxon>
        <taxon>Thiorhodovibrio</taxon>
    </lineage>
</organism>
<dbReference type="EMBL" id="CP121472">
    <property type="protein sequence ID" value="WPL16505.1"/>
    <property type="molecule type" value="Genomic_DNA"/>
</dbReference>